<feature type="region of interest" description="Disordered" evidence="1">
    <location>
        <begin position="139"/>
        <end position="176"/>
    </location>
</feature>
<evidence type="ECO:0000313" key="3">
    <source>
        <dbReference type="EMBL" id="MBW72805.1"/>
    </source>
</evidence>
<evidence type="ECO:0000256" key="1">
    <source>
        <dbReference type="SAM" id="MobiDB-lite"/>
    </source>
</evidence>
<reference evidence="3" key="1">
    <citation type="submission" date="2018-01" db="EMBL/GenBank/DDBJ databases">
        <title>An insight into the sialome of Amazonian anophelines.</title>
        <authorList>
            <person name="Ribeiro J.M."/>
            <person name="Scarpassa V."/>
            <person name="Calvo E."/>
        </authorList>
    </citation>
    <scope>NUCLEOTIDE SEQUENCE</scope>
</reference>
<keyword evidence="2" id="KW-1133">Transmembrane helix</keyword>
<dbReference type="EMBL" id="GGFL01008627">
    <property type="protein sequence ID" value="MBW72805.1"/>
    <property type="molecule type" value="Transcribed_RNA"/>
</dbReference>
<sequence length="176" mass="18813">MLCVAKYFLMAAYSFALGPHRCSILCTYWLYAMKRISSAMRHSGLKLAGGMIRQMPKRDATGAIRSMYSSGSWNSFSLGRNTGASTIWAGSSRLGNAVLLSAWGRFAGGSCCLTVDVVAIALPVVGLDRCEDDSDELELIRERPPGRGTGSTLLRPSERCSTGAAEAPPSVALKRG</sequence>
<feature type="transmembrane region" description="Helical" evidence="2">
    <location>
        <begin position="12"/>
        <end position="31"/>
    </location>
</feature>
<keyword evidence="2" id="KW-0472">Membrane</keyword>
<proteinExistence type="predicted"/>
<dbReference type="AlphaFoldDB" id="A0A2M4D5H3"/>
<name>A0A2M4D5H3_ANODA</name>
<accession>A0A2M4D5H3</accession>
<organism evidence="3">
    <name type="scientific">Anopheles darlingi</name>
    <name type="common">Mosquito</name>
    <dbReference type="NCBI Taxonomy" id="43151"/>
    <lineage>
        <taxon>Eukaryota</taxon>
        <taxon>Metazoa</taxon>
        <taxon>Ecdysozoa</taxon>
        <taxon>Arthropoda</taxon>
        <taxon>Hexapoda</taxon>
        <taxon>Insecta</taxon>
        <taxon>Pterygota</taxon>
        <taxon>Neoptera</taxon>
        <taxon>Endopterygota</taxon>
        <taxon>Diptera</taxon>
        <taxon>Nematocera</taxon>
        <taxon>Culicoidea</taxon>
        <taxon>Culicidae</taxon>
        <taxon>Anophelinae</taxon>
        <taxon>Anopheles</taxon>
    </lineage>
</organism>
<protein>
    <submittedName>
        <fullName evidence="3">Putative secreted protein</fullName>
    </submittedName>
</protein>
<keyword evidence="2" id="KW-0812">Transmembrane</keyword>
<evidence type="ECO:0000256" key="2">
    <source>
        <dbReference type="SAM" id="Phobius"/>
    </source>
</evidence>